<evidence type="ECO:0000256" key="1">
    <source>
        <dbReference type="ARBA" id="ARBA00008072"/>
    </source>
</evidence>
<comment type="subunit">
    <text evidence="2">Monomer.</text>
</comment>
<dbReference type="SUPFAM" id="SSF51735">
    <property type="entry name" value="NAD(P)-binding Rossmann-fold domains"/>
    <property type="match status" value="1"/>
</dbReference>
<keyword evidence="3" id="KW-0560">Oxidoreductase</keyword>
<dbReference type="Gene3D" id="3.90.180.10">
    <property type="entry name" value="Medium-chain alcohol dehydrogenases, catalytic domain"/>
    <property type="match status" value="1"/>
</dbReference>
<sequence length="347" mass="37879">MKWWRGTKEKTDRNRKNFAHNSGDDMSGFIHTVGALVTGFKPGDRVAAYHRSGSPHGTFAEYAIAPAHMTFRIPEHLSFEEAATIPLAAHTAALALYVDLNIPLPFTKARGLDVNLHHKNPILIYGITSSCGAFAAKFARLSGLSPIIGVAGRAVDLANTLADYVVDYRSGEDALITSIQTILEKEGLPPMLPRVFDAISEDGSLEATLRIIDPNTGIVNTLLPPKLFARDKEAFEYPEGVTAINTAAPKLFDEFKSFGYTWSHYMEFLLQEGSLKGHPFEVVPGGLHGVLDGLRNLRDGKASGIKYVYRIDETGDVGLVKVEMRGDMAGEVSESIANFPFSVNTTR</sequence>
<name>A0AAN6RGS4_9PLEO</name>
<reference evidence="5 6" key="1">
    <citation type="submission" date="2021-02" db="EMBL/GenBank/DDBJ databases">
        <title>Genome assembly of Pseudopithomyces chartarum.</title>
        <authorList>
            <person name="Jauregui R."/>
            <person name="Singh J."/>
            <person name="Voisey C."/>
        </authorList>
    </citation>
    <scope>NUCLEOTIDE SEQUENCE [LARGE SCALE GENOMIC DNA]</scope>
    <source>
        <strain evidence="5 6">AGR01</strain>
    </source>
</reference>
<dbReference type="InterPro" id="IPR036291">
    <property type="entry name" value="NAD(P)-bd_dom_sf"/>
</dbReference>
<organism evidence="5 6">
    <name type="scientific">Pseudopithomyces chartarum</name>
    <dbReference type="NCBI Taxonomy" id="1892770"/>
    <lineage>
        <taxon>Eukaryota</taxon>
        <taxon>Fungi</taxon>
        <taxon>Dikarya</taxon>
        <taxon>Ascomycota</taxon>
        <taxon>Pezizomycotina</taxon>
        <taxon>Dothideomycetes</taxon>
        <taxon>Pleosporomycetidae</taxon>
        <taxon>Pleosporales</taxon>
        <taxon>Massarineae</taxon>
        <taxon>Didymosphaeriaceae</taxon>
        <taxon>Pseudopithomyces</taxon>
    </lineage>
</organism>
<dbReference type="AlphaFoldDB" id="A0AAN6RGS4"/>
<dbReference type="SUPFAM" id="SSF50129">
    <property type="entry name" value="GroES-like"/>
    <property type="match status" value="1"/>
</dbReference>
<dbReference type="InterPro" id="IPR020843">
    <property type="entry name" value="ER"/>
</dbReference>
<evidence type="ECO:0000313" key="5">
    <source>
        <dbReference type="EMBL" id="KAK3209583.1"/>
    </source>
</evidence>
<evidence type="ECO:0000259" key="4">
    <source>
        <dbReference type="SMART" id="SM00829"/>
    </source>
</evidence>
<dbReference type="Gene3D" id="3.40.50.720">
    <property type="entry name" value="NAD(P)-binding Rossmann-like Domain"/>
    <property type="match status" value="1"/>
</dbReference>
<dbReference type="SMART" id="SM00829">
    <property type="entry name" value="PKS_ER"/>
    <property type="match status" value="1"/>
</dbReference>
<evidence type="ECO:0000313" key="6">
    <source>
        <dbReference type="Proteomes" id="UP001280581"/>
    </source>
</evidence>
<accession>A0AAN6RGS4</accession>
<dbReference type="CDD" id="cd08249">
    <property type="entry name" value="enoyl_reductase_like"/>
    <property type="match status" value="1"/>
</dbReference>
<proteinExistence type="inferred from homology"/>
<dbReference type="PANTHER" id="PTHR45348:SF5">
    <property type="entry name" value="OXIDOREDUCTASE, PUTATIVE (AFU_ORTHOLOGUE AFUA_8G01420)-RELATED"/>
    <property type="match status" value="1"/>
</dbReference>
<keyword evidence="6" id="KW-1185">Reference proteome</keyword>
<dbReference type="EMBL" id="WVTA01000005">
    <property type="protein sequence ID" value="KAK3209583.1"/>
    <property type="molecule type" value="Genomic_DNA"/>
</dbReference>
<gene>
    <name evidence="5" type="ORF">GRF29_44g85490</name>
</gene>
<comment type="similarity">
    <text evidence="1">Belongs to the zinc-containing alcohol dehydrogenase family.</text>
</comment>
<evidence type="ECO:0000256" key="3">
    <source>
        <dbReference type="ARBA" id="ARBA00023002"/>
    </source>
</evidence>
<dbReference type="PANTHER" id="PTHR45348">
    <property type="entry name" value="HYPOTHETICAL OXIDOREDUCTASE (EUROFUNG)"/>
    <property type="match status" value="1"/>
</dbReference>
<evidence type="ECO:0000256" key="2">
    <source>
        <dbReference type="ARBA" id="ARBA00011245"/>
    </source>
</evidence>
<dbReference type="GO" id="GO:0016651">
    <property type="term" value="F:oxidoreductase activity, acting on NAD(P)H"/>
    <property type="evidence" value="ECO:0007669"/>
    <property type="project" value="InterPro"/>
</dbReference>
<feature type="domain" description="Enoyl reductase (ER)" evidence="4">
    <location>
        <begin position="6"/>
        <end position="223"/>
    </location>
</feature>
<comment type="caution">
    <text evidence="5">The sequence shown here is derived from an EMBL/GenBank/DDBJ whole genome shotgun (WGS) entry which is preliminary data.</text>
</comment>
<dbReference type="InterPro" id="IPR047122">
    <property type="entry name" value="Trans-enoyl_RdTase-like"/>
</dbReference>
<dbReference type="Proteomes" id="UP001280581">
    <property type="component" value="Unassembled WGS sequence"/>
</dbReference>
<dbReference type="Pfam" id="PF08240">
    <property type="entry name" value="ADH_N"/>
    <property type="match status" value="1"/>
</dbReference>
<dbReference type="InterPro" id="IPR011032">
    <property type="entry name" value="GroES-like_sf"/>
</dbReference>
<protein>
    <recommendedName>
        <fullName evidence="4">Enoyl reductase (ER) domain-containing protein</fullName>
    </recommendedName>
</protein>
<dbReference type="InterPro" id="IPR013154">
    <property type="entry name" value="ADH-like_N"/>
</dbReference>